<keyword evidence="1" id="KW-0812">Transmembrane</keyword>
<evidence type="ECO:0000256" key="1">
    <source>
        <dbReference type="SAM" id="Phobius"/>
    </source>
</evidence>
<feature type="transmembrane region" description="Helical" evidence="1">
    <location>
        <begin position="62"/>
        <end position="87"/>
    </location>
</feature>
<keyword evidence="3" id="KW-1185">Reference proteome</keyword>
<keyword evidence="1" id="KW-0472">Membrane</keyword>
<organism evidence="2 3">
    <name type="scientific">Aromatoleum petrolei</name>
    <dbReference type="NCBI Taxonomy" id="76116"/>
    <lineage>
        <taxon>Bacteria</taxon>
        <taxon>Pseudomonadati</taxon>
        <taxon>Pseudomonadota</taxon>
        <taxon>Betaproteobacteria</taxon>
        <taxon>Rhodocyclales</taxon>
        <taxon>Rhodocyclaceae</taxon>
        <taxon>Aromatoleum</taxon>
    </lineage>
</organism>
<evidence type="ECO:0008006" key="4">
    <source>
        <dbReference type="Google" id="ProtNLM"/>
    </source>
</evidence>
<keyword evidence="1" id="KW-1133">Transmembrane helix</keyword>
<dbReference type="EMBL" id="WTVR01000011">
    <property type="protein sequence ID" value="NMF88267.1"/>
    <property type="molecule type" value="Genomic_DNA"/>
</dbReference>
<evidence type="ECO:0000313" key="3">
    <source>
        <dbReference type="Proteomes" id="UP000652074"/>
    </source>
</evidence>
<proteinExistence type="predicted"/>
<name>A0ABX1MJX2_9RHOO</name>
<comment type="caution">
    <text evidence="2">The sequence shown here is derived from an EMBL/GenBank/DDBJ whole genome shotgun (WGS) entry which is preliminary data.</text>
</comment>
<feature type="transmembrane region" description="Helical" evidence="1">
    <location>
        <begin position="36"/>
        <end position="56"/>
    </location>
</feature>
<evidence type="ECO:0000313" key="2">
    <source>
        <dbReference type="EMBL" id="NMF88267.1"/>
    </source>
</evidence>
<sequence length="103" mass="10548">MTLEEYFGLIALGLPAGFLLLGLFSGQEKAKARQSLTNWCLAFGGLSVLLGGIAAISHAKLVATRGILGALFIGLPAFPAGLMLLLLGGSTKTDTEGENDGEA</sequence>
<dbReference type="RefSeq" id="WP_169205693.1">
    <property type="nucleotide sequence ID" value="NZ_CP059560.1"/>
</dbReference>
<protein>
    <recommendedName>
        <fullName evidence="4">Transmembrane protein</fullName>
    </recommendedName>
</protein>
<dbReference type="Proteomes" id="UP000652074">
    <property type="component" value="Unassembled WGS sequence"/>
</dbReference>
<reference evidence="2 3" key="1">
    <citation type="submission" date="2019-12" db="EMBL/GenBank/DDBJ databases">
        <title>Comparative genomics gives insights into the taxonomy of the Azoarcus-Aromatoleum group and reveals separate origins of nif in the plant-associated Azoarcus and non-plant-associated Aromatoleum sub-groups.</title>
        <authorList>
            <person name="Lafos M."/>
            <person name="Maluk M."/>
            <person name="Batista M."/>
            <person name="Junghare M."/>
            <person name="Carmona M."/>
            <person name="Faoro H."/>
            <person name="Cruz L.M."/>
            <person name="Battistoni F."/>
            <person name="De Souza E."/>
            <person name="Pedrosa F."/>
            <person name="Chen W.-M."/>
            <person name="Poole P.S."/>
            <person name="Dixon R.A."/>
            <person name="James E.K."/>
        </authorList>
    </citation>
    <scope>NUCLEOTIDE SEQUENCE [LARGE SCALE GENOMIC DNA]</scope>
    <source>
        <strain evidence="2 3">ToN1</strain>
    </source>
</reference>
<gene>
    <name evidence="2" type="ORF">GPA26_07190</name>
</gene>
<feature type="transmembrane region" description="Helical" evidence="1">
    <location>
        <begin position="6"/>
        <end position="24"/>
    </location>
</feature>
<accession>A0ABX1MJX2</accession>